<proteinExistence type="predicted"/>
<evidence type="ECO:0000256" key="1">
    <source>
        <dbReference type="SAM" id="MobiDB-lite"/>
    </source>
</evidence>
<organism evidence="2">
    <name type="scientific">marine sediment metagenome</name>
    <dbReference type="NCBI Taxonomy" id="412755"/>
    <lineage>
        <taxon>unclassified sequences</taxon>
        <taxon>metagenomes</taxon>
        <taxon>ecological metagenomes</taxon>
    </lineage>
</organism>
<reference evidence="2" key="1">
    <citation type="journal article" date="2015" name="Nature">
        <title>Complex archaea that bridge the gap between prokaryotes and eukaryotes.</title>
        <authorList>
            <person name="Spang A."/>
            <person name="Saw J.H."/>
            <person name="Jorgensen S.L."/>
            <person name="Zaremba-Niedzwiedzka K."/>
            <person name="Martijn J."/>
            <person name="Lind A.E."/>
            <person name="van Eijk R."/>
            <person name="Schleper C."/>
            <person name="Guy L."/>
            <person name="Ettema T.J."/>
        </authorList>
    </citation>
    <scope>NUCLEOTIDE SEQUENCE</scope>
</reference>
<feature type="region of interest" description="Disordered" evidence="1">
    <location>
        <begin position="46"/>
        <end position="79"/>
    </location>
</feature>
<feature type="non-terminal residue" evidence="2">
    <location>
        <position position="79"/>
    </location>
</feature>
<name>A0A0F8ZHX3_9ZZZZ</name>
<accession>A0A0F8ZHX3</accession>
<sequence>MGFGQRVIGKQAWEAQEAAAKLARDRGMNFGSRVTGPVAGVVAVEEPPSEDEQVTNEAAVVEEATPSTEAEDKPEAVAQ</sequence>
<protein>
    <submittedName>
        <fullName evidence="2">Uncharacterized protein</fullName>
    </submittedName>
</protein>
<feature type="compositionally biased region" description="Basic and acidic residues" evidence="1">
    <location>
        <begin position="70"/>
        <end position="79"/>
    </location>
</feature>
<dbReference type="EMBL" id="LAZR01047808">
    <property type="protein sequence ID" value="KKK93358.1"/>
    <property type="molecule type" value="Genomic_DNA"/>
</dbReference>
<gene>
    <name evidence="2" type="ORF">LCGC14_2693700</name>
</gene>
<comment type="caution">
    <text evidence="2">The sequence shown here is derived from an EMBL/GenBank/DDBJ whole genome shotgun (WGS) entry which is preliminary data.</text>
</comment>
<evidence type="ECO:0000313" key="2">
    <source>
        <dbReference type="EMBL" id="KKK93358.1"/>
    </source>
</evidence>
<dbReference type="AlphaFoldDB" id="A0A0F8ZHX3"/>